<accession>A0ABV2FIY1</accession>
<evidence type="ECO:0000313" key="2">
    <source>
        <dbReference type="Proteomes" id="UP001549122"/>
    </source>
</evidence>
<proteinExistence type="predicted"/>
<dbReference type="EMBL" id="JBEPLO010000018">
    <property type="protein sequence ID" value="MET3558526.1"/>
    <property type="molecule type" value="Genomic_DNA"/>
</dbReference>
<protein>
    <recommendedName>
        <fullName evidence="3">Lipoprotein</fullName>
    </recommendedName>
</protein>
<name>A0ABV2FIY1_9STRE</name>
<keyword evidence="2" id="KW-1185">Reference proteome</keyword>
<reference evidence="1 2" key="1">
    <citation type="submission" date="2024-06" db="EMBL/GenBank/DDBJ databases">
        <title>Genomic Encyclopedia of Type Strains, Phase IV (KMG-IV): sequencing the most valuable type-strain genomes for metagenomic binning, comparative biology and taxonomic classification.</title>
        <authorList>
            <person name="Goeker M."/>
        </authorList>
    </citation>
    <scope>NUCLEOTIDE SEQUENCE [LARGE SCALE GENOMIC DNA]</scope>
    <source>
        <strain evidence="1 2">DSM 28303</strain>
    </source>
</reference>
<evidence type="ECO:0008006" key="3">
    <source>
        <dbReference type="Google" id="ProtNLM"/>
    </source>
</evidence>
<evidence type="ECO:0000313" key="1">
    <source>
        <dbReference type="EMBL" id="MET3558526.1"/>
    </source>
</evidence>
<dbReference type="Proteomes" id="UP001549122">
    <property type="component" value="Unassembled WGS sequence"/>
</dbReference>
<organism evidence="1 2">
    <name type="scientific">Streptococcus rupicaprae</name>
    <dbReference type="NCBI Taxonomy" id="759619"/>
    <lineage>
        <taxon>Bacteria</taxon>
        <taxon>Bacillati</taxon>
        <taxon>Bacillota</taxon>
        <taxon>Bacilli</taxon>
        <taxon>Lactobacillales</taxon>
        <taxon>Streptococcaceae</taxon>
        <taxon>Streptococcus</taxon>
    </lineage>
</organism>
<gene>
    <name evidence="1" type="ORF">ABID29_001652</name>
</gene>
<sequence length="291" mass="33443">MKKSTFISLLIFLGFLAITVAIFKLSPSQSFKVEKEAAIYLVKNKGVVAYKLSPEGLSELSHSPVTVAKEWVRDMVQRAELDHRYLIFSDEDHPKDMNSALASLDFETGEVRRQKSDKIAYTSSGRTGRYYYTSEASTEDMRLTAFDGELNERFTHTLKESVMGGNFWSMEDKIYLSGAKAYEGDYEDFLMVFQEGNEGLTLIKEDLLHYDTDKRYMFGNSFVIDGKFYSPVIAFHNRQNKEKWWTNLLMQLDLETGEKNFFELPQLAPYALFYIGNDYLAFSHEYGTVGG</sequence>
<comment type="caution">
    <text evidence="1">The sequence shown here is derived from an EMBL/GenBank/DDBJ whole genome shotgun (WGS) entry which is preliminary data.</text>
</comment>
<dbReference type="RefSeq" id="WP_354365668.1">
    <property type="nucleotide sequence ID" value="NZ_JBEPLO010000018.1"/>
</dbReference>